<dbReference type="PROSITE" id="PS50966">
    <property type="entry name" value="ZF_SWIM"/>
    <property type="match status" value="1"/>
</dbReference>
<keyword evidence="1" id="KW-0479">Metal-binding</keyword>
<dbReference type="GO" id="GO:0008270">
    <property type="term" value="F:zinc ion binding"/>
    <property type="evidence" value="ECO:0007669"/>
    <property type="project" value="UniProtKB-KW"/>
</dbReference>
<dbReference type="Gene3D" id="3.30.40.10">
    <property type="entry name" value="Zinc/RING finger domain, C3HC4 (zinc finger)"/>
    <property type="match status" value="1"/>
</dbReference>
<dbReference type="InterPro" id="IPR013083">
    <property type="entry name" value="Znf_RING/FYVE/PHD"/>
</dbReference>
<evidence type="ECO:0000313" key="6">
    <source>
        <dbReference type="RefSeq" id="XP_020087985.1"/>
    </source>
</evidence>
<name>A0A6P5F3U0_ANACO</name>
<reference evidence="5" key="1">
    <citation type="journal article" date="2015" name="Nat. Genet.">
        <title>The pineapple genome and the evolution of CAM photosynthesis.</title>
        <authorList>
            <person name="Ming R."/>
            <person name="VanBuren R."/>
            <person name="Wai C.M."/>
            <person name="Tang H."/>
            <person name="Schatz M.C."/>
            <person name="Bowers J.E."/>
            <person name="Lyons E."/>
            <person name="Wang M.L."/>
            <person name="Chen J."/>
            <person name="Biggers E."/>
            <person name="Zhang J."/>
            <person name="Huang L."/>
            <person name="Zhang L."/>
            <person name="Miao W."/>
            <person name="Zhang J."/>
            <person name="Ye Z."/>
            <person name="Miao C."/>
            <person name="Lin Z."/>
            <person name="Wang H."/>
            <person name="Zhou H."/>
            <person name="Yim W.C."/>
            <person name="Priest H.D."/>
            <person name="Zheng C."/>
            <person name="Woodhouse M."/>
            <person name="Edger P.P."/>
            <person name="Guyot R."/>
            <person name="Guo H.B."/>
            <person name="Guo H."/>
            <person name="Zheng G."/>
            <person name="Singh R."/>
            <person name="Sharma A."/>
            <person name="Min X."/>
            <person name="Zheng Y."/>
            <person name="Lee H."/>
            <person name="Gurtowski J."/>
            <person name="Sedlazeck F.J."/>
            <person name="Harkess A."/>
            <person name="McKain M.R."/>
            <person name="Liao Z."/>
            <person name="Fang J."/>
            <person name="Liu J."/>
            <person name="Zhang X."/>
            <person name="Zhang Q."/>
            <person name="Hu W."/>
            <person name="Qin Y."/>
            <person name="Wang K."/>
            <person name="Chen L.Y."/>
            <person name="Shirley N."/>
            <person name="Lin Y.R."/>
            <person name="Liu L.Y."/>
            <person name="Hernandez A.G."/>
            <person name="Wright C.L."/>
            <person name="Bulone V."/>
            <person name="Tuskan G.A."/>
            <person name="Heath K."/>
            <person name="Zee F."/>
            <person name="Moore P.H."/>
            <person name="Sunkar R."/>
            <person name="Leebens-Mack J.H."/>
            <person name="Mockler T."/>
            <person name="Bennetzen J.L."/>
            <person name="Freeling M."/>
            <person name="Sankoff D."/>
            <person name="Paterson A.H."/>
            <person name="Zhu X."/>
            <person name="Yang X."/>
            <person name="Smith J.A."/>
            <person name="Cushman J.C."/>
            <person name="Paull R.E."/>
            <person name="Yu Q."/>
        </authorList>
    </citation>
    <scope>NUCLEOTIDE SEQUENCE [LARGE SCALE GENOMIC DNA]</scope>
    <source>
        <strain evidence="5">cv. F153</strain>
    </source>
</reference>
<gene>
    <name evidence="6" type="primary">LOC109709989</name>
</gene>
<dbReference type="SUPFAM" id="SSF57850">
    <property type="entry name" value="RING/U-box"/>
    <property type="match status" value="1"/>
</dbReference>
<dbReference type="PANTHER" id="PTHR21540:SF0">
    <property type="entry name" value="PHD FAMILY PROTEIN"/>
    <property type="match status" value="1"/>
</dbReference>
<dbReference type="InterPro" id="IPR039903">
    <property type="entry name" value="Zswim2"/>
</dbReference>
<protein>
    <submittedName>
        <fullName evidence="6">Mitogen-activated protein kinase kinase kinase 1</fullName>
    </submittedName>
</protein>
<keyword evidence="5" id="KW-1185">Reference proteome</keyword>
<feature type="domain" description="SWIM-type" evidence="4">
    <location>
        <begin position="152"/>
        <end position="184"/>
    </location>
</feature>
<evidence type="ECO:0000256" key="1">
    <source>
        <dbReference type="PROSITE-ProRule" id="PRU00175"/>
    </source>
</evidence>
<evidence type="ECO:0000259" key="3">
    <source>
        <dbReference type="PROSITE" id="PS50089"/>
    </source>
</evidence>
<proteinExistence type="predicted"/>
<dbReference type="GO" id="GO:0061630">
    <property type="term" value="F:ubiquitin protein ligase activity"/>
    <property type="evidence" value="ECO:0007669"/>
    <property type="project" value="InterPro"/>
</dbReference>
<feature type="domain" description="RING-type" evidence="3">
    <location>
        <begin position="254"/>
        <end position="305"/>
    </location>
</feature>
<dbReference type="Pfam" id="PF13639">
    <property type="entry name" value="zf-RING_2"/>
    <property type="match status" value="1"/>
</dbReference>
<keyword evidence="6" id="KW-0418">Kinase</keyword>
<dbReference type="AlphaFoldDB" id="A0A6P5F3U0"/>
<dbReference type="Pfam" id="PF04434">
    <property type="entry name" value="SWIM"/>
    <property type="match status" value="1"/>
</dbReference>
<dbReference type="GeneID" id="109709989"/>
<evidence type="ECO:0000256" key="2">
    <source>
        <dbReference type="SAM" id="MobiDB-lite"/>
    </source>
</evidence>
<dbReference type="OrthoDB" id="2122982at2759"/>
<keyword evidence="1" id="KW-0862">Zinc</keyword>
<dbReference type="Gramene" id="Aco015165.1.mrna1">
    <property type="protein sequence ID" value="Aco015165.1.mrna1.cds1"/>
    <property type="gene ID" value="Aco015165.1.path1"/>
</dbReference>
<accession>A0A6P5F3U0</accession>
<dbReference type="RefSeq" id="XP_020087985.1">
    <property type="nucleotide sequence ID" value="XM_020232396.1"/>
</dbReference>
<dbReference type="GO" id="GO:0016301">
    <property type="term" value="F:kinase activity"/>
    <property type="evidence" value="ECO:0007669"/>
    <property type="project" value="UniProtKB-KW"/>
</dbReference>
<evidence type="ECO:0000313" key="5">
    <source>
        <dbReference type="Proteomes" id="UP000515123"/>
    </source>
</evidence>
<dbReference type="PANTHER" id="PTHR21540">
    <property type="entry name" value="RING FINGER AND SWIM DOMAIN-CONTAINING PROTEIN 2"/>
    <property type="match status" value="1"/>
</dbReference>
<evidence type="ECO:0000259" key="4">
    <source>
        <dbReference type="PROSITE" id="PS50966"/>
    </source>
</evidence>
<organism evidence="5 6">
    <name type="scientific">Ananas comosus</name>
    <name type="common">Pineapple</name>
    <name type="synonym">Ananas ananas</name>
    <dbReference type="NCBI Taxonomy" id="4615"/>
    <lineage>
        <taxon>Eukaryota</taxon>
        <taxon>Viridiplantae</taxon>
        <taxon>Streptophyta</taxon>
        <taxon>Embryophyta</taxon>
        <taxon>Tracheophyta</taxon>
        <taxon>Spermatophyta</taxon>
        <taxon>Magnoliopsida</taxon>
        <taxon>Liliopsida</taxon>
        <taxon>Poales</taxon>
        <taxon>Bromeliaceae</taxon>
        <taxon>Bromelioideae</taxon>
        <taxon>Ananas</taxon>
    </lineage>
</organism>
<dbReference type="PROSITE" id="PS50089">
    <property type="entry name" value="ZF_RING_2"/>
    <property type="match status" value="1"/>
</dbReference>
<sequence length="346" mass="37875">MVIRRDLIIRPIFDVIRRLIVSNGFGFEATVGLSPKLLGISTLPFPPVNQPPLLARTPSFLLPQHSTHPIPPLLPQPSLLLCYRKHPNPPQSHLHTQPMESVGSNSPPQPTRYADPAQQVADRIVRALRHRLRLLHRVGPDFFVLGATGNVYAVTLSAPAPSCTCPDRAPVPCKHVLFVLLRVLGLSFNDACVWRRQLRPCQLARLLAAPTAPGVLAGARARARFHELFSGRRPAAAGDGEGDTVRARDGGGTCPVCLEEMGAGDGGDGKEVAVCSACGNWVHGECMTRWKRSRGRRAASCVVCRARWRERRERNRYINLSAYVSEEEETENMNADDEAVEGSCGG</sequence>
<keyword evidence="1" id="KW-0863">Zinc-finger</keyword>
<feature type="region of interest" description="Disordered" evidence="2">
    <location>
        <begin position="90"/>
        <end position="114"/>
    </location>
</feature>
<dbReference type="Proteomes" id="UP000515123">
    <property type="component" value="Linkage group 5"/>
</dbReference>
<dbReference type="InterPro" id="IPR007527">
    <property type="entry name" value="Znf_SWIM"/>
</dbReference>
<dbReference type="SMART" id="SM00184">
    <property type="entry name" value="RING"/>
    <property type="match status" value="1"/>
</dbReference>
<reference evidence="6" key="2">
    <citation type="submission" date="2025-08" db="UniProtKB">
        <authorList>
            <consortium name="RefSeq"/>
        </authorList>
    </citation>
    <scope>IDENTIFICATION</scope>
    <source>
        <tissue evidence="6">Leaf</tissue>
    </source>
</reference>
<dbReference type="InterPro" id="IPR001841">
    <property type="entry name" value="Znf_RING"/>
</dbReference>
<keyword evidence="6" id="KW-0808">Transferase</keyword>
<feature type="compositionally biased region" description="Polar residues" evidence="2">
    <location>
        <begin position="91"/>
        <end position="106"/>
    </location>
</feature>